<evidence type="ECO:0000313" key="2">
    <source>
        <dbReference type="Proteomes" id="UP000030675"/>
    </source>
</evidence>
<sequence>MKSNHSNAIDTDTMITALNECYRRLNETGLTVKDLSKEGFTLLFKSAYKSVTAN</sequence>
<proteinExistence type="predicted"/>
<dbReference type="HOGENOM" id="CLU_3046425_0_0_6"/>
<dbReference type="RefSeq" id="WP_023934433.1">
    <property type="nucleotide sequence ID" value="NZ_DF196821.1"/>
</dbReference>
<reference evidence="2" key="1">
    <citation type="submission" date="2012-12" db="EMBL/GenBank/DDBJ databases">
        <title>Genome Sequence of Photobacterium leiognathi lrivu.4.1.</title>
        <authorList>
            <person name="Urbanczyk H."/>
            <person name="Ogura Y."/>
            <person name="Hayashi T."/>
            <person name="Dunlap P.V."/>
        </authorList>
    </citation>
    <scope>NUCLEOTIDE SEQUENCE [LARGE SCALE GENOMIC DNA]</scope>
    <source>
        <strain evidence="2">lrivu.4.1</strain>
    </source>
</reference>
<dbReference type="AlphaFoldDB" id="V5F2P5"/>
<name>V5F2P5_PHOLE</name>
<accession>V5F2P5</accession>
<evidence type="ECO:0000313" key="1">
    <source>
        <dbReference type="EMBL" id="GAD31560.1"/>
    </source>
</evidence>
<gene>
    <name evidence="1" type="ORF">PLEI_3223</name>
</gene>
<organism evidence="1 2">
    <name type="scientific">Photobacterium leiognathi lrivu.4.1</name>
    <dbReference type="NCBI Taxonomy" id="1248232"/>
    <lineage>
        <taxon>Bacteria</taxon>
        <taxon>Pseudomonadati</taxon>
        <taxon>Pseudomonadota</taxon>
        <taxon>Gammaproteobacteria</taxon>
        <taxon>Vibrionales</taxon>
        <taxon>Vibrionaceae</taxon>
        <taxon>Photobacterium</taxon>
    </lineage>
</organism>
<dbReference type="eggNOG" id="ENOG5031NXE">
    <property type="taxonomic scope" value="Bacteria"/>
</dbReference>
<protein>
    <submittedName>
        <fullName evidence="1">Uncharacterized protein</fullName>
    </submittedName>
</protein>
<dbReference type="EMBL" id="DF196821">
    <property type="protein sequence ID" value="GAD31560.1"/>
    <property type="molecule type" value="Genomic_DNA"/>
</dbReference>
<dbReference type="Proteomes" id="UP000030675">
    <property type="component" value="Unassembled WGS sequence"/>
</dbReference>